<name>A0AAD6EZ34_9POAL</name>
<evidence type="ECO:0000256" key="3">
    <source>
        <dbReference type="ARBA" id="ARBA00023015"/>
    </source>
</evidence>
<comment type="subcellular location">
    <subcellularLocation>
        <location evidence="1">Nucleus</location>
    </subcellularLocation>
</comment>
<dbReference type="InterPro" id="IPR043452">
    <property type="entry name" value="BZIP46-like"/>
</dbReference>
<dbReference type="Gene3D" id="1.20.5.170">
    <property type="match status" value="1"/>
</dbReference>
<keyword evidence="6" id="KW-0539">Nucleus</keyword>
<dbReference type="FunFam" id="1.20.5.170:FF:000036">
    <property type="entry name" value="ABSCISIC ACID-INSENSITIVE 5-like protein 2"/>
    <property type="match status" value="1"/>
</dbReference>
<keyword evidence="11" id="KW-1185">Reference proteome</keyword>
<accession>A0AAD6EZ34</accession>
<dbReference type="InterPro" id="IPR046347">
    <property type="entry name" value="bZIP_sf"/>
</dbReference>
<evidence type="ECO:0000313" key="10">
    <source>
        <dbReference type="EMBL" id="KAJ3706285.1"/>
    </source>
</evidence>
<dbReference type="Proteomes" id="UP001210211">
    <property type="component" value="Unassembled WGS sequence"/>
</dbReference>
<keyword evidence="2" id="KW-0938">Abscisic acid signaling pathway</keyword>
<dbReference type="GO" id="GO:0045893">
    <property type="term" value="P:positive regulation of DNA-templated transcription"/>
    <property type="evidence" value="ECO:0007669"/>
    <property type="project" value="InterPro"/>
</dbReference>
<dbReference type="PANTHER" id="PTHR22952:SF433">
    <property type="entry name" value="PROTEIN FD"/>
    <property type="match status" value="1"/>
</dbReference>
<sequence length="301" mass="33644">MWSSEQDSNATNPNPRNRTFGSSSSSSRSSPSSNASIIFPQTPRRSMEDVWKDITLMTPLQNHCMHGSSNHHHHSHQNHHHNQHQNHFHLSNKSNSFKGMILQDFLAGPLNRPLSISQPVEDPPTLPQIPTPNLPPTSLSLNSGLDFGYLGNSPSSNSSSGDSRITGRAPETSSFISPALNDMIMDPSSPGNILSFCSKRRIPEGSMVGGDRRQKRMIKNRESAARSRARKQAYTNELELTVQTLTQENDKLRKQYDEVLNLHNLPPPFICVYILPLEVEAHGFTLAQERKKRIARVTLSI</sequence>
<reference evidence="10 11" key="1">
    <citation type="journal article" date="2022" name="Cell">
        <title>Repeat-based holocentromeres influence genome architecture and karyotype evolution.</title>
        <authorList>
            <person name="Hofstatter P.G."/>
            <person name="Thangavel G."/>
            <person name="Lux T."/>
            <person name="Neumann P."/>
            <person name="Vondrak T."/>
            <person name="Novak P."/>
            <person name="Zhang M."/>
            <person name="Costa L."/>
            <person name="Castellani M."/>
            <person name="Scott A."/>
            <person name="Toegelov H."/>
            <person name="Fuchs J."/>
            <person name="Mata-Sucre Y."/>
            <person name="Dias Y."/>
            <person name="Vanzela A.L.L."/>
            <person name="Huettel B."/>
            <person name="Almeida C.C.S."/>
            <person name="Simkova H."/>
            <person name="Souza G."/>
            <person name="Pedrosa-Harand A."/>
            <person name="Macas J."/>
            <person name="Mayer K.F.X."/>
            <person name="Houben A."/>
            <person name="Marques A."/>
        </authorList>
    </citation>
    <scope>NUCLEOTIDE SEQUENCE [LARGE SCALE GENOMIC DNA]</scope>
    <source>
        <strain evidence="10">RhyTen1mFocal</strain>
    </source>
</reference>
<keyword evidence="4" id="KW-0238">DNA-binding</keyword>
<dbReference type="PROSITE" id="PS50217">
    <property type="entry name" value="BZIP"/>
    <property type="match status" value="1"/>
</dbReference>
<dbReference type="CDD" id="cd14707">
    <property type="entry name" value="bZIP_plant_BZIP46"/>
    <property type="match status" value="1"/>
</dbReference>
<comment type="caution">
    <text evidence="10">The sequence shown here is derived from an EMBL/GenBank/DDBJ whole genome shotgun (WGS) entry which is preliminary data.</text>
</comment>
<feature type="coiled-coil region" evidence="7">
    <location>
        <begin position="235"/>
        <end position="262"/>
    </location>
</feature>
<keyword evidence="7" id="KW-0175">Coiled coil</keyword>
<dbReference type="Pfam" id="PF00170">
    <property type="entry name" value="bZIP_1"/>
    <property type="match status" value="1"/>
</dbReference>
<feature type="compositionally biased region" description="Low complexity" evidence="8">
    <location>
        <begin position="151"/>
        <end position="163"/>
    </location>
</feature>
<dbReference type="GO" id="GO:0009738">
    <property type="term" value="P:abscisic acid-activated signaling pathway"/>
    <property type="evidence" value="ECO:0007669"/>
    <property type="project" value="UniProtKB-KW"/>
</dbReference>
<feature type="compositionally biased region" description="Low complexity" evidence="8">
    <location>
        <begin position="22"/>
        <end position="36"/>
    </location>
</feature>
<evidence type="ECO:0000259" key="9">
    <source>
        <dbReference type="PROSITE" id="PS50217"/>
    </source>
</evidence>
<feature type="region of interest" description="Disordered" evidence="8">
    <location>
        <begin position="1"/>
        <end position="41"/>
    </location>
</feature>
<feature type="compositionally biased region" description="Polar residues" evidence="8">
    <location>
        <begin position="1"/>
        <end position="21"/>
    </location>
</feature>
<proteinExistence type="predicted"/>
<dbReference type="SUPFAM" id="SSF57959">
    <property type="entry name" value="Leucine zipper domain"/>
    <property type="match status" value="1"/>
</dbReference>
<dbReference type="PANTHER" id="PTHR22952">
    <property type="entry name" value="CAMP-RESPONSE ELEMENT BINDING PROTEIN-RELATED"/>
    <property type="match status" value="1"/>
</dbReference>
<keyword evidence="5" id="KW-0804">Transcription</keyword>
<feature type="domain" description="BZIP" evidence="9">
    <location>
        <begin position="210"/>
        <end position="259"/>
    </location>
</feature>
<feature type="compositionally biased region" description="Basic residues" evidence="8">
    <location>
        <begin position="69"/>
        <end position="87"/>
    </location>
</feature>
<protein>
    <recommendedName>
        <fullName evidence="9">BZIP domain-containing protein</fullName>
    </recommendedName>
</protein>
<dbReference type="GO" id="GO:0005634">
    <property type="term" value="C:nucleus"/>
    <property type="evidence" value="ECO:0007669"/>
    <property type="project" value="UniProtKB-SubCell"/>
</dbReference>
<dbReference type="EMBL" id="JAMRDG010000001">
    <property type="protein sequence ID" value="KAJ3706285.1"/>
    <property type="molecule type" value="Genomic_DNA"/>
</dbReference>
<evidence type="ECO:0000256" key="5">
    <source>
        <dbReference type="ARBA" id="ARBA00023163"/>
    </source>
</evidence>
<evidence type="ECO:0000313" key="11">
    <source>
        <dbReference type="Proteomes" id="UP001210211"/>
    </source>
</evidence>
<dbReference type="PROSITE" id="PS00036">
    <property type="entry name" value="BZIP_BASIC"/>
    <property type="match status" value="1"/>
</dbReference>
<feature type="compositionally biased region" description="Pro residues" evidence="8">
    <location>
        <begin position="121"/>
        <end position="135"/>
    </location>
</feature>
<evidence type="ECO:0000256" key="1">
    <source>
        <dbReference type="ARBA" id="ARBA00004123"/>
    </source>
</evidence>
<evidence type="ECO:0000256" key="6">
    <source>
        <dbReference type="ARBA" id="ARBA00023242"/>
    </source>
</evidence>
<dbReference type="GO" id="GO:0003700">
    <property type="term" value="F:DNA-binding transcription factor activity"/>
    <property type="evidence" value="ECO:0007669"/>
    <property type="project" value="InterPro"/>
</dbReference>
<gene>
    <name evidence="10" type="ORF">LUZ61_009990</name>
</gene>
<dbReference type="SMART" id="SM00338">
    <property type="entry name" value="BRLZ"/>
    <property type="match status" value="1"/>
</dbReference>
<keyword evidence="3" id="KW-0805">Transcription regulation</keyword>
<organism evidence="10 11">
    <name type="scientific">Rhynchospora tenuis</name>
    <dbReference type="NCBI Taxonomy" id="198213"/>
    <lineage>
        <taxon>Eukaryota</taxon>
        <taxon>Viridiplantae</taxon>
        <taxon>Streptophyta</taxon>
        <taxon>Embryophyta</taxon>
        <taxon>Tracheophyta</taxon>
        <taxon>Spermatophyta</taxon>
        <taxon>Magnoliopsida</taxon>
        <taxon>Liliopsida</taxon>
        <taxon>Poales</taxon>
        <taxon>Cyperaceae</taxon>
        <taxon>Cyperoideae</taxon>
        <taxon>Rhynchosporeae</taxon>
        <taxon>Rhynchospora</taxon>
    </lineage>
</organism>
<evidence type="ECO:0000256" key="7">
    <source>
        <dbReference type="SAM" id="Coils"/>
    </source>
</evidence>
<evidence type="ECO:0000256" key="2">
    <source>
        <dbReference type="ARBA" id="ARBA00022682"/>
    </source>
</evidence>
<dbReference type="AlphaFoldDB" id="A0AAD6EZ34"/>
<evidence type="ECO:0000256" key="8">
    <source>
        <dbReference type="SAM" id="MobiDB-lite"/>
    </source>
</evidence>
<feature type="region of interest" description="Disordered" evidence="8">
    <location>
        <begin position="113"/>
        <end position="173"/>
    </location>
</feature>
<evidence type="ECO:0000256" key="4">
    <source>
        <dbReference type="ARBA" id="ARBA00023125"/>
    </source>
</evidence>
<dbReference type="GO" id="GO:0003677">
    <property type="term" value="F:DNA binding"/>
    <property type="evidence" value="ECO:0007669"/>
    <property type="project" value="UniProtKB-KW"/>
</dbReference>
<feature type="region of interest" description="Disordered" evidence="8">
    <location>
        <begin position="62"/>
        <end position="91"/>
    </location>
</feature>
<dbReference type="InterPro" id="IPR004827">
    <property type="entry name" value="bZIP"/>
</dbReference>